<dbReference type="Proteomes" id="UP001589747">
    <property type="component" value="Unassembled WGS sequence"/>
</dbReference>
<protein>
    <submittedName>
        <fullName evidence="2">Uncharacterized protein</fullName>
    </submittedName>
</protein>
<feature type="compositionally biased region" description="Basic and acidic residues" evidence="1">
    <location>
        <begin position="62"/>
        <end position="87"/>
    </location>
</feature>
<keyword evidence="3" id="KW-1185">Reference proteome</keyword>
<organism evidence="2 3">
    <name type="scientific">Paenibacillus aurantiacus</name>
    <dbReference type="NCBI Taxonomy" id="1936118"/>
    <lineage>
        <taxon>Bacteria</taxon>
        <taxon>Bacillati</taxon>
        <taxon>Bacillota</taxon>
        <taxon>Bacilli</taxon>
        <taxon>Bacillales</taxon>
        <taxon>Paenibacillaceae</taxon>
        <taxon>Paenibacillus</taxon>
    </lineage>
</organism>
<accession>A0ABV5KNT4</accession>
<comment type="caution">
    <text evidence="2">The sequence shown here is derived from an EMBL/GenBank/DDBJ whole genome shotgun (WGS) entry which is preliminary data.</text>
</comment>
<proteinExistence type="predicted"/>
<feature type="region of interest" description="Disordered" evidence="1">
    <location>
        <begin position="1"/>
        <end position="87"/>
    </location>
</feature>
<name>A0ABV5KNT4_9BACL</name>
<reference evidence="2 3" key="1">
    <citation type="submission" date="2024-09" db="EMBL/GenBank/DDBJ databases">
        <authorList>
            <person name="Sun Q."/>
            <person name="Mori K."/>
        </authorList>
    </citation>
    <scope>NUCLEOTIDE SEQUENCE [LARGE SCALE GENOMIC DNA]</scope>
    <source>
        <strain evidence="2 3">TISTR 2452</strain>
    </source>
</reference>
<dbReference type="RefSeq" id="WP_377494597.1">
    <property type="nucleotide sequence ID" value="NZ_JBHMDO010000022.1"/>
</dbReference>
<sequence length="87" mass="10072">MTKSNRNEEDIQAQKRDVEAAAGTGRRDHPEQYPTDNPSLFDMWESERNVDPIPVEELNIGVKDERRKTHTKDESSSPDKYHSGFKQ</sequence>
<evidence type="ECO:0000313" key="2">
    <source>
        <dbReference type="EMBL" id="MFB9326888.1"/>
    </source>
</evidence>
<feature type="compositionally biased region" description="Basic and acidic residues" evidence="1">
    <location>
        <begin position="1"/>
        <end position="31"/>
    </location>
</feature>
<dbReference type="EMBL" id="JBHMDO010000022">
    <property type="protein sequence ID" value="MFB9326888.1"/>
    <property type="molecule type" value="Genomic_DNA"/>
</dbReference>
<gene>
    <name evidence="2" type="ORF">ACFFSY_13255</name>
</gene>
<evidence type="ECO:0000256" key="1">
    <source>
        <dbReference type="SAM" id="MobiDB-lite"/>
    </source>
</evidence>
<evidence type="ECO:0000313" key="3">
    <source>
        <dbReference type="Proteomes" id="UP001589747"/>
    </source>
</evidence>